<gene>
    <name evidence="1" type="ORF">GMARGA_LOCUS6669</name>
</gene>
<keyword evidence="2" id="KW-1185">Reference proteome</keyword>
<proteinExistence type="predicted"/>
<feature type="non-terminal residue" evidence="1">
    <location>
        <position position="1"/>
    </location>
</feature>
<evidence type="ECO:0000313" key="1">
    <source>
        <dbReference type="EMBL" id="CAG8596586.1"/>
    </source>
</evidence>
<accession>A0ABN7UH96</accession>
<comment type="caution">
    <text evidence="1">The sequence shown here is derived from an EMBL/GenBank/DDBJ whole genome shotgun (WGS) entry which is preliminary data.</text>
</comment>
<organism evidence="1 2">
    <name type="scientific">Gigaspora margarita</name>
    <dbReference type="NCBI Taxonomy" id="4874"/>
    <lineage>
        <taxon>Eukaryota</taxon>
        <taxon>Fungi</taxon>
        <taxon>Fungi incertae sedis</taxon>
        <taxon>Mucoromycota</taxon>
        <taxon>Glomeromycotina</taxon>
        <taxon>Glomeromycetes</taxon>
        <taxon>Diversisporales</taxon>
        <taxon>Gigasporaceae</taxon>
        <taxon>Gigaspora</taxon>
    </lineage>
</organism>
<reference evidence="1 2" key="1">
    <citation type="submission" date="2021-06" db="EMBL/GenBank/DDBJ databases">
        <authorList>
            <person name="Kallberg Y."/>
            <person name="Tangrot J."/>
            <person name="Rosling A."/>
        </authorList>
    </citation>
    <scope>NUCLEOTIDE SEQUENCE [LARGE SCALE GENOMIC DNA]</scope>
    <source>
        <strain evidence="1 2">120-4 pot B 10/14</strain>
    </source>
</reference>
<dbReference type="EMBL" id="CAJVQB010003072">
    <property type="protein sequence ID" value="CAG8596586.1"/>
    <property type="molecule type" value="Genomic_DNA"/>
</dbReference>
<evidence type="ECO:0000313" key="2">
    <source>
        <dbReference type="Proteomes" id="UP000789901"/>
    </source>
</evidence>
<sequence>NKNLNVNYKMFTLITPLDLICQYIVILELPVQDPIGKAWN</sequence>
<dbReference type="Proteomes" id="UP000789901">
    <property type="component" value="Unassembled WGS sequence"/>
</dbReference>
<name>A0ABN7UH96_GIGMA</name>
<protein>
    <submittedName>
        <fullName evidence="1">26407_t:CDS:1</fullName>
    </submittedName>
</protein>